<dbReference type="Pfam" id="PF07885">
    <property type="entry name" value="Ion_trans_2"/>
    <property type="match status" value="1"/>
</dbReference>
<protein>
    <recommendedName>
        <fullName evidence="10">Potassium channel domain-containing protein</fullName>
    </recommendedName>
</protein>
<dbReference type="PANTHER" id="PTHR11537">
    <property type="entry name" value="VOLTAGE-GATED POTASSIUM CHANNEL"/>
    <property type="match status" value="1"/>
</dbReference>
<proteinExistence type="predicted"/>
<dbReference type="Gene3D" id="1.10.287.70">
    <property type="match status" value="1"/>
</dbReference>
<keyword evidence="5" id="KW-0406">Ion transport</keyword>
<dbReference type="PANTHER" id="PTHR11537:SF252">
    <property type="entry name" value="POTASSIUM VOLTAGE-GATED CHANNEL PROTEIN SHAW"/>
    <property type="match status" value="1"/>
</dbReference>
<dbReference type="EMBL" id="RCHS01003247">
    <property type="protein sequence ID" value="RMX42956.1"/>
    <property type="molecule type" value="Genomic_DNA"/>
</dbReference>
<dbReference type="OrthoDB" id="415460at2759"/>
<comment type="subcellular location">
    <subcellularLocation>
        <location evidence="1">Membrane</location>
        <topology evidence="1">Multi-pass membrane protein</topology>
    </subcellularLocation>
</comment>
<evidence type="ECO:0000256" key="9">
    <source>
        <dbReference type="SAM" id="Phobius"/>
    </source>
</evidence>
<gene>
    <name evidence="11" type="ORF">pdam_00001808</name>
</gene>
<dbReference type="Proteomes" id="UP000275408">
    <property type="component" value="Unassembled WGS sequence"/>
</dbReference>
<dbReference type="AlphaFoldDB" id="A0A3M6TNK4"/>
<feature type="transmembrane region" description="Helical" evidence="9">
    <location>
        <begin position="408"/>
        <end position="431"/>
    </location>
</feature>
<accession>A0A3M6TNK4</accession>
<dbReference type="SUPFAM" id="SSF81324">
    <property type="entry name" value="Voltage-gated potassium channels"/>
    <property type="match status" value="1"/>
</dbReference>
<keyword evidence="4 9" id="KW-1133">Transmembrane helix</keyword>
<sequence>MAVFTANVTSALTALSLHLEPTSLDAVDVMFNSIDDAIEALESKQVNGMLLDRYAASYYQRDGKLESLITVKKLDLQRDIGALFHNNRKALAECLTNNFRSEIWRSVQGITDLYKLTQERPPTSFNLFDESSPFVRNSMYTSLGVLAILLVIGMSWEVLIRLKGKGKRNFTMHVDEVINKGRVSEGDTVRAELEVMRRLLRTTQEQKDNTTVKLMRVAWISNPPYTYLPSNDSTIYEVIHGLIQETLMRYMTVECGVLYVHPVIYQFKMFQVHREETLIDMMRKNEVDLACPVLEQQHSRKYGEFLFFKVSDYPGTDFIRDDFETNAFAVVFQSIQKSWPLLAITLNLTAIAGIIMWILDTYWNKDEFPRKFIQGSWQGFWWSFVSVTTVGYGDKVPKSIPARLFSTLWILIGMIFMTIFSAHITSSLTALSLDLEPTSLAVYEKIDEIIKAVKTKEVEGIFLDRYTASYHHSRGELESLISIKSLDLSREIGVLFSEDNRELARCLEFYRPNIMMLTQTVTSSYKLMEQKRTRKVNLFDTASEGMEAKKKRSHPRRLGNSKKNAIPNPKALRETRS</sequence>
<organism evidence="11 12">
    <name type="scientific">Pocillopora damicornis</name>
    <name type="common">Cauliflower coral</name>
    <name type="synonym">Millepora damicornis</name>
    <dbReference type="NCBI Taxonomy" id="46731"/>
    <lineage>
        <taxon>Eukaryota</taxon>
        <taxon>Metazoa</taxon>
        <taxon>Cnidaria</taxon>
        <taxon>Anthozoa</taxon>
        <taxon>Hexacorallia</taxon>
        <taxon>Scleractinia</taxon>
        <taxon>Astrocoeniina</taxon>
        <taxon>Pocilloporidae</taxon>
        <taxon>Pocillopora</taxon>
    </lineage>
</organism>
<dbReference type="InterPro" id="IPR013099">
    <property type="entry name" value="K_chnl_dom"/>
</dbReference>
<evidence type="ECO:0000259" key="10">
    <source>
        <dbReference type="Pfam" id="PF07885"/>
    </source>
</evidence>
<dbReference type="GO" id="GO:0005251">
    <property type="term" value="F:delayed rectifier potassium channel activity"/>
    <property type="evidence" value="ECO:0007669"/>
    <property type="project" value="TreeGrafter"/>
</dbReference>
<feature type="transmembrane region" description="Helical" evidence="9">
    <location>
        <begin position="379"/>
        <end position="396"/>
    </location>
</feature>
<feature type="domain" description="Potassium channel" evidence="10">
    <location>
        <begin position="374"/>
        <end position="428"/>
    </location>
</feature>
<evidence type="ECO:0000256" key="7">
    <source>
        <dbReference type="ARBA" id="ARBA00023303"/>
    </source>
</evidence>
<evidence type="ECO:0000256" key="1">
    <source>
        <dbReference type="ARBA" id="ARBA00004141"/>
    </source>
</evidence>
<keyword evidence="2" id="KW-0813">Transport</keyword>
<evidence type="ECO:0000313" key="12">
    <source>
        <dbReference type="Proteomes" id="UP000275408"/>
    </source>
</evidence>
<evidence type="ECO:0000256" key="5">
    <source>
        <dbReference type="ARBA" id="ARBA00023065"/>
    </source>
</evidence>
<evidence type="ECO:0000256" key="6">
    <source>
        <dbReference type="ARBA" id="ARBA00023136"/>
    </source>
</evidence>
<evidence type="ECO:0000313" key="11">
    <source>
        <dbReference type="EMBL" id="RMX42956.1"/>
    </source>
</evidence>
<dbReference type="GO" id="GO:0008076">
    <property type="term" value="C:voltage-gated potassium channel complex"/>
    <property type="evidence" value="ECO:0007669"/>
    <property type="project" value="InterPro"/>
</dbReference>
<keyword evidence="7" id="KW-0407">Ion channel</keyword>
<evidence type="ECO:0000256" key="2">
    <source>
        <dbReference type="ARBA" id="ARBA00022448"/>
    </source>
</evidence>
<dbReference type="GO" id="GO:0001508">
    <property type="term" value="P:action potential"/>
    <property type="evidence" value="ECO:0007669"/>
    <property type="project" value="TreeGrafter"/>
</dbReference>
<dbReference type="STRING" id="46731.A0A3M6TNK4"/>
<evidence type="ECO:0000256" key="4">
    <source>
        <dbReference type="ARBA" id="ARBA00022989"/>
    </source>
</evidence>
<reference evidence="11 12" key="1">
    <citation type="journal article" date="2018" name="Sci. Rep.">
        <title>Comparative analysis of the Pocillopora damicornis genome highlights role of immune system in coral evolution.</title>
        <authorList>
            <person name="Cunning R."/>
            <person name="Bay R.A."/>
            <person name="Gillette P."/>
            <person name="Baker A.C."/>
            <person name="Traylor-Knowles N."/>
        </authorList>
    </citation>
    <scope>NUCLEOTIDE SEQUENCE [LARGE SCALE GENOMIC DNA]</scope>
    <source>
        <strain evidence="11">RSMAS</strain>
        <tissue evidence="11">Whole animal</tissue>
    </source>
</reference>
<feature type="transmembrane region" description="Helical" evidence="9">
    <location>
        <begin position="339"/>
        <end position="359"/>
    </location>
</feature>
<evidence type="ECO:0000256" key="8">
    <source>
        <dbReference type="SAM" id="MobiDB-lite"/>
    </source>
</evidence>
<keyword evidence="3 9" id="KW-0812">Transmembrane</keyword>
<feature type="transmembrane region" description="Helical" evidence="9">
    <location>
        <begin position="139"/>
        <end position="160"/>
    </location>
</feature>
<feature type="compositionally biased region" description="Basic residues" evidence="8">
    <location>
        <begin position="549"/>
        <end position="560"/>
    </location>
</feature>
<dbReference type="InterPro" id="IPR028325">
    <property type="entry name" value="VG_K_chnl"/>
</dbReference>
<keyword evidence="6 9" id="KW-0472">Membrane</keyword>
<comment type="caution">
    <text evidence="11">The sequence shown here is derived from an EMBL/GenBank/DDBJ whole genome shotgun (WGS) entry which is preliminary data.</text>
</comment>
<feature type="region of interest" description="Disordered" evidence="8">
    <location>
        <begin position="541"/>
        <end position="577"/>
    </location>
</feature>
<name>A0A3M6TNK4_POCDA</name>
<evidence type="ECO:0000256" key="3">
    <source>
        <dbReference type="ARBA" id="ARBA00022692"/>
    </source>
</evidence>
<keyword evidence="12" id="KW-1185">Reference proteome</keyword>